<keyword evidence="4" id="KW-1185">Reference proteome</keyword>
<accession>A0A918S3C7</accession>
<sequence>MPAPLADGERVAIMSDIHGNLTALEAVLAHIRASGISRIFNLGDLVGKGPNSAAVVDRCREVCEMTVQGNWDADMANPARTGWASGNWHRKQLGDERLEYLANLPGTFDFMVSGRQARLFHASERGIFERVHATAPREQLRDMFRNTPFTGPGPEPVIVGYGDIHTPYVVNFGGHTLFNVGSVGNPLDMPLACYAVLEGRLGDPAPALFSVNLVHLPYDIEAEIGLAQSSGMPHQEQYAHELRTAEYRRRAGAAPAV</sequence>
<dbReference type="InterPro" id="IPR011152">
    <property type="entry name" value="Pesterase_MJ0912"/>
</dbReference>
<dbReference type="PANTHER" id="PTHR42850:SF2">
    <property type="entry name" value="BLL5683 PROTEIN"/>
    <property type="match status" value="1"/>
</dbReference>
<name>A0A918S3C7_9HYPH</name>
<dbReference type="PANTHER" id="PTHR42850">
    <property type="entry name" value="METALLOPHOSPHOESTERASE"/>
    <property type="match status" value="1"/>
</dbReference>
<comment type="similarity">
    <text evidence="1">Belongs to the metallophosphoesterase superfamily. YfcE family.</text>
</comment>
<evidence type="ECO:0000259" key="2">
    <source>
        <dbReference type="Pfam" id="PF12850"/>
    </source>
</evidence>
<evidence type="ECO:0000313" key="4">
    <source>
        <dbReference type="Proteomes" id="UP000646579"/>
    </source>
</evidence>
<dbReference type="GO" id="GO:0005737">
    <property type="term" value="C:cytoplasm"/>
    <property type="evidence" value="ECO:0007669"/>
    <property type="project" value="TreeGrafter"/>
</dbReference>
<dbReference type="CDD" id="cd00838">
    <property type="entry name" value="MPP_superfamily"/>
    <property type="match status" value="1"/>
</dbReference>
<evidence type="ECO:0000256" key="1">
    <source>
        <dbReference type="ARBA" id="ARBA00008950"/>
    </source>
</evidence>
<dbReference type="InterPro" id="IPR050126">
    <property type="entry name" value="Ap4A_hydrolase"/>
</dbReference>
<protein>
    <submittedName>
        <fullName evidence="3">Serine/threonine protein phosphatase</fullName>
    </submittedName>
</protein>
<reference evidence="3" key="1">
    <citation type="journal article" date="2014" name="Int. J. Syst. Evol. Microbiol.">
        <title>Complete genome sequence of Corynebacterium casei LMG S-19264T (=DSM 44701T), isolated from a smear-ripened cheese.</title>
        <authorList>
            <consortium name="US DOE Joint Genome Institute (JGI-PGF)"/>
            <person name="Walter F."/>
            <person name="Albersmeier A."/>
            <person name="Kalinowski J."/>
            <person name="Ruckert C."/>
        </authorList>
    </citation>
    <scope>NUCLEOTIDE SEQUENCE</scope>
    <source>
        <strain evidence="3">KCTC 32437</strain>
    </source>
</reference>
<dbReference type="SUPFAM" id="SSF56300">
    <property type="entry name" value="Metallo-dependent phosphatases"/>
    <property type="match status" value="1"/>
</dbReference>
<reference evidence="3" key="2">
    <citation type="submission" date="2020-09" db="EMBL/GenBank/DDBJ databases">
        <authorList>
            <person name="Sun Q."/>
            <person name="Kim S."/>
        </authorList>
    </citation>
    <scope>NUCLEOTIDE SEQUENCE</scope>
    <source>
        <strain evidence="3">KCTC 32437</strain>
    </source>
</reference>
<dbReference type="Proteomes" id="UP000646579">
    <property type="component" value="Unassembled WGS sequence"/>
</dbReference>
<feature type="domain" description="Calcineurin-like phosphoesterase" evidence="2">
    <location>
        <begin position="10"/>
        <end position="198"/>
    </location>
</feature>
<dbReference type="RefSeq" id="WP_189424362.1">
    <property type="nucleotide sequence ID" value="NZ_BMZE01000001.1"/>
</dbReference>
<dbReference type="InterPro" id="IPR024654">
    <property type="entry name" value="Calcineurin-like_PHP_lpxH"/>
</dbReference>
<gene>
    <name evidence="3" type="ORF">GCM10007989_12560</name>
</gene>
<dbReference type="AlphaFoldDB" id="A0A918S3C7"/>
<dbReference type="GO" id="GO:0016791">
    <property type="term" value="F:phosphatase activity"/>
    <property type="evidence" value="ECO:0007669"/>
    <property type="project" value="TreeGrafter"/>
</dbReference>
<proteinExistence type="inferred from homology"/>
<comment type="caution">
    <text evidence="3">The sequence shown here is derived from an EMBL/GenBank/DDBJ whole genome shotgun (WGS) entry which is preliminary data.</text>
</comment>
<dbReference type="Gene3D" id="3.60.21.10">
    <property type="match status" value="1"/>
</dbReference>
<dbReference type="PIRSF" id="PIRSF000883">
    <property type="entry name" value="Pesterase_MJ0912"/>
    <property type="match status" value="1"/>
</dbReference>
<organism evidence="3 4">
    <name type="scientific">Devosia pacifica</name>
    <dbReference type="NCBI Taxonomy" id="1335967"/>
    <lineage>
        <taxon>Bacteria</taxon>
        <taxon>Pseudomonadati</taxon>
        <taxon>Pseudomonadota</taxon>
        <taxon>Alphaproteobacteria</taxon>
        <taxon>Hyphomicrobiales</taxon>
        <taxon>Devosiaceae</taxon>
        <taxon>Devosia</taxon>
    </lineage>
</organism>
<dbReference type="InterPro" id="IPR029052">
    <property type="entry name" value="Metallo-depent_PP-like"/>
</dbReference>
<dbReference type="Pfam" id="PF12850">
    <property type="entry name" value="Metallophos_2"/>
    <property type="match status" value="1"/>
</dbReference>
<dbReference type="EMBL" id="BMZE01000001">
    <property type="protein sequence ID" value="GHA18734.1"/>
    <property type="molecule type" value="Genomic_DNA"/>
</dbReference>
<evidence type="ECO:0000313" key="3">
    <source>
        <dbReference type="EMBL" id="GHA18734.1"/>
    </source>
</evidence>